<sequence>MASLVVVLVLVAGSVQPFNFFRYNYFRRPHFPKRDELNYPLPGLLPLDTEELWYGFDEEGYSRL</sequence>
<accession>A0A8J5N9Q9</accession>
<evidence type="ECO:0000256" key="1">
    <source>
        <dbReference type="SAM" id="SignalP"/>
    </source>
</evidence>
<evidence type="ECO:0000313" key="2">
    <source>
        <dbReference type="EMBL" id="KAG7176185.1"/>
    </source>
</evidence>
<gene>
    <name evidence="2" type="ORF">Hamer_G024242</name>
</gene>
<name>A0A8J5N9Q9_HOMAM</name>
<comment type="caution">
    <text evidence="2">The sequence shown here is derived from an EMBL/GenBank/DDBJ whole genome shotgun (WGS) entry which is preliminary data.</text>
</comment>
<evidence type="ECO:0000313" key="3">
    <source>
        <dbReference type="Proteomes" id="UP000747542"/>
    </source>
</evidence>
<dbReference type="Proteomes" id="UP000747542">
    <property type="component" value="Unassembled WGS sequence"/>
</dbReference>
<feature type="signal peptide" evidence="1">
    <location>
        <begin position="1"/>
        <end position="17"/>
    </location>
</feature>
<protein>
    <submittedName>
        <fullName evidence="2">Uncharacterized protein</fullName>
    </submittedName>
</protein>
<dbReference type="EMBL" id="JAHLQT010003893">
    <property type="protein sequence ID" value="KAG7176185.1"/>
    <property type="molecule type" value="Genomic_DNA"/>
</dbReference>
<feature type="chain" id="PRO_5035213445" evidence="1">
    <location>
        <begin position="18"/>
        <end position="64"/>
    </location>
</feature>
<proteinExistence type="predicted"/>
<reference evidence="2" key="1">
    <citation type="journal article" date="2021" name="Sci. Adv.">
        <title>The American lobster genome reveals insights on longevity, neural, and immune adaptations.</title>
        <authorList>
            <person name="Polinski J.M."/>
            <person name="Zimin A.V."/>
            <person name="Clark K.F."/>
            <person name="Kohn A.B."/>
            <person name="Sadowski N."/>
            <person name="Timp W."/>
            <person name="Ptitsyn A."/>
            <person name="Khanna P."/>
            <person name="Romanova D.Y."/>
            <person name="Williams P."/>
            <person name="Greenwood S.J."/>
            <person name="Moroz L.L."/>
            <person name="Walt D.R."/>
            <person name="Bodnar A.G."/>
        </authorList>
    </citation>
    <scope>NUCLEOTIDE SEQUENCE</scope>
    <source>
        <strain evidence="2">GMGI-L3</strain>
    </source>
</reference>
<keyword evidence="1" id="KW-0732">Signal</keyword>
<keyword evidence="3" id="KW-1185">Reference proteome</keyword>
<organism evidence="2 3">
    <name type="scientific">Homarus americanus</name>
    <name type="common">American lobster</name>
    <dbReference type="NCBI Taxonomy" id="6706"/>
    <lineage>
        <taxon>Eukaryota</taxon>
        <taxon>Metazoa</taxon>
        <taxon>Ecdysozoa</taxon>
        <taxon>Arthropoda</taxon>
        <taxon>Crustacea</taxon>
        <taxon>Multicrustacea</taxon>
        <taxon>Malacostraca</taxon>
        <taxon>Eumalacostraca</taxon>
        <taxon>Eucarida</taxon>
        <taxon>Decapoda</taxon>
        <taxon>Pleocyemata</taxon>
        <taxon>Astacidea</taxon>
        <taxon>Nephropoidea</taxon>
        <taxon>Nephropidae</taxon>
        <taxon>Homarus</taxon>
    </lineage>
</organism>
<dbReference type="AlphaFoldDB" id="A0A8J5N9Q9"/>